<dbReference type="PROSITE" id="PS51365">
    <property type="entry name" value="RENAL_DIPEPTIDASE_2"/>
    <property type="match status" value="1"/>
</dbReference>
<gene>
    <name evidence="1" type="ORF">SDC9_11324</name>
</gene>
<dbReference type="InterPro" id="IPR008257">
    <property type="entry name" value="Pept_M19"/>
</dbReference>
<sequence length="318" mass="34745">MSFVDLHCDTIMGLMEAGADVGLQSNQLSVDVGKLRAGGSLAQFFALFVDMEDCQNPLEHCLKMADRFYIEVDRNSDHLALALNYQDVERNSAANKISAFLTIEEGGVLKGDLANLRNFYRLGVRLITLTWNYPNELGFPNSKGEYRGQGLTQFGCEVVGEMNRLGMIVDVSHLSDQGFYDVARVSTKPFVASHSNARAVTSHSRNLTDDMIKMLAEKGGVIGINFARPFLGSADISRIEDMVHHIKHIAAVGGIDTVAIGSDFDGISPELEIKDFGEMGKLVSALEQAGFSGAQIDKVCMTNALRIIKECLSDDNVK</sequence>
<dbReference type="SUPFAM" id="SSF51556">
    <property type="entry name" value="Metallo-dependent hydrolases"/>
    <property type="match status" value="1"/>
</dbReference>
<name>A0A644TFM7_9ZZZZ</name>
<evidence type="ECO:0000313" key="1">
    <source>
        <dbReference type="EMBL" id="MPL65660.1"/>
    </source>
</evidence>
<organism evidence="1">
    <name type="scientific">bioreactor metagenome</name>
    <dbReference type="NCBI Taxonomy" id="1076179"/>
    <lineage>
        <taxon>unclassified sequences</taxon>
        <taxon>metagenomes</taxon>
        <taxon>ecological metagenomes</taxon>
    </lineage>
</organism>
<comment type="caution">
    <text evidence="1">The sequence shown here is derived from an EMBL/GenBank/DDBJ whole genome shotgun (WGS) entry which is preliminary data.</text>
</comment>
<proteinExistence type="predicted"/>
<accession>A0A644TFM7</accession>
<dbReference type="InterPro" id="IPR032466">
    <property type="entry name" value="Metal_Hydrolase"/>
</dbReference>
<dbReference type="GO" id="GO:0070573">
    <property type="term" value="F:metallodipeptidase activity"/>
    <property type="evidence" value="ECO:0007669"/>
    <property type="project" value="InterPro"/>
</dbReference>
<evidence type="ECO:0008006" key="2">
    <source>
        <dbReference type="Google" id="ProtNLM"/>
    </source>
</evidence>
<protein>
    <recommendedName>
        <fullName evidence="2">Membrane dipeptidase</fullName>
    </recommendedName>
</protein>
<dbReference type="AlphaFoldDB" id="A0A644TFM7"/>
<dbReference type="EMBL" id="VSSQ01000029">
    <property type="protein sequence ID" value="MPL65660.1"/>
    <property type="molecule type" value="Genomic_DNA"/>
</dbReference>
<dbReference type="Pfam" id="PF01244">
    <property type="entry name" value="Peptidase_M19"/>
    <property type="match status" value="1"/>
</dbReference>
<dbReference type="PANTHER" id="PTHR10443:SF12">
    <property type="entry name" value="DIPEPTIDASE"/>
    <property type="match status" value="1"/>
</dbReference>
<dbReference type="CDD" id="cd01301">
    <property type="entry name" value="rDP_like"/>
    <property type="match status" value="1"/>
</dbReference>
<dbReference type="GO" id="GO:0006508">
    <property type="term" value="P:proteolysis"/>
    <property type="evidence" value="ECO:0007669"/>
    <property type="project" value="InterPro"/>
</dbReference>
<reference evidence="1" key="1">
    <citation type="submission" date="2019-08" db="EMBL/GenBank/DDBJ databases">
        <authorList>
            <person name="Kucharzyk K."/>
            <person name="Murdoch R.W."/>
            <person name="Higgins S."/>
            <person name="Loffler F."/>
        </authorList>
    </citation>
    <scope>NUCLEOTIDE SEQUENCE</scope>
</reference>
<dbReference type="Gene3D" id="3.20.20.140">
    <property type="entry name" value="Metal-dependent hydrolases"/>
    <property type="match status" value="1"/>
</dbReference>
<dbReference type="PANTHER" id="PTHR10443">
    <property type="entry name" value="MICROSOMAL DIPEPTIDASE"/>
    <property type="match status" value="1"/>
</dbReference>